<dbReference type="Pfam" id="PF03572">
    <property type="entry name" value="Peptidase_S41"/>
    <property type="match status" value="1"/>
</dbReference>
<accession>A0ABS9J7F6</accession>
<dbReference type="Gene3D" id="3.90.226.10">
    <property type="entry name" value="2-enoyl-CoA Hydratase, Chain A, domain 1"/>
    <property type="match status" value="1"/>
</dbReference>
<dbReference type="InterPro" id="IPR029045">
    <property type="entry name" value="ClpP/crotonase-like_dom_sf"/>
</dbReference>
<proteinExistence type="predicted"/>
<feature type="domain" description="Tail specific protease" evidence="2">
    <location>
        <begin position="215"/>
        <end position="397"/>
    </location>
</feature>
<comment type="caution">
    <text evidence="3">The sequence shown here is derived from an EMBL/GenBank/DDBJ whole genome shotgun (WGS) entry which is preliminary data.</text>
</comment>
<evidence type="ECO:0000256" key="1">
    <source>
        <dbReference type="SAM" id="SignalP"/>
    </source>
</evidence>
<protein>
    <recommendedName>
        <fullName evidence="2">Tail specific protease domain-containing protein</fullName>
    </recommendedName>
</protein>
<dbReference type="EMBL" id="JAETXX010000015">
    <property type="protein sequence ID" value="MCF8716278.1"/>
    <property type="molecule type" value="Genomic_DNA"/>
</dbReference>
<evidence type="ECO:0000259" key="2">
    <source>
        <dbReference type="SMART" id="SM00245"/>
    </source>
</evidence>
<keyword evidence="4" id="KW-1185">Reference proteome</keyword>
<evidence type="ECO:0000313" key="4">
    <source>
        <dbReference type="Proteomes" id="UP000829517"/>
    </source>
</evidence>
<dbReference type="InterPro" id="IPR005151">
    <property type="entry name" value="Tail-specific_protease"/>
</dbReference>
<name>A0ABS9J7F6_9FLAO</name>
<dbReference type="Proteomes" id="UP000829517">
    <property type="component" value="Unassembled WGS sequence"/>
</dbReference>
<gene>
    <name evidence="3" type="ORF">JM658_15715</name>
</gene>
<organism evidence="3 4">
    <name type="scientific">Joostella atrarenae</name>
    <dbReference type="NCBI Taxonomy" id="679257"/>
    <lineage>
        <taxon>Bacteria</taxon>
        <taxon>Pseudomonadati</taxon>
        <taxon>Bacteroidota</taxon>
        <taxon>Flavobacteriia</taxon>
        <taxon>Flavobacteriales</taxon>
        <taxon>Flavobacteriaceae</taxon>
        <taxon>Joostella</taxon>
    </lineage>
</organism>
<sequence length="412" mass="46927">MKLISSLFFFCFILNTNAQSPTCDCKADLDFLYKELIESKAYKSQKRNIESDFKASYQKLKASINKEETPVFDCYILLNRLLLPIKDRHTEIYGNTTSVAYSEFDNEAILADFKASETNRIFPKSTLAIDSLSKELSTKKREDLEGVYYYGKYLKIGVYKTSDKAYRGVVLKSTLYTWERGDVILNLYNTINDRYQFVTGTHTGKKLISASGVIKNGQFLKLGYKKDTTTINYYKPPYPDHNYELSIVASNTQYIKLGSFGSYGNLLKEADAFADKISNKLTAENIIVDLRDNTGGGERNSKQFYKLLKKFVRNGNLYVLVNGNTRSAAEQFLLKVSELPNVTVLGDNTAGALSYGWNSKTQVITPSEYFVFHPTDIDNSQFLEYEVIGVSPDIYLDNNEDWISQTLKFINH</sequence>
<reference evidence="3 4" key="1">
    <citation type="submission" date="2021-01" db="EMBL/GenBank/DDBJ databases">
        <title>Genome sequencing of Joostella atrarenae M1-2 (= KCTC 23194).</title>
        <authorList>
            <person name="Zakaria M.R."/>
            <person name="Lam M.Q."/>
            <person name="Chong C.S."/>
        </authorList>
    </citation>
    <scope>NUCLEOTIDE SEQUENCE [LARGE SCALE GENOMIC DNA]</scope>
    <source>
        <strain evidence="3 4">M1-2</strain>
    </source>
</reference>
<feature type="signal peptide" evidence="1">
    <location>
        <begin position="1"/>
        <end position="18"/>
    </location>
</feature>
<dbReference type="SMART" id="SM00245">
    <property type="entry name" value="TSPc"/>
    <property type="match status" value="1"/>
</dbReference>
<evidence type="ECO:0000313" key="3">
    <source>
        <dbReference type="EMBL" id="MCF8716278.1"/>
    </source>
</evidence>
<dbReference type="RefSeq" id="WP_236960525.1">
    <property type="nucleotide sequence ID" value="NZ_JAETXX010000015.1"/>
</dbReference>
<keyword evidence="1" id="KW-0732">Signal</keyword>
<dbReference type="SUPFAM" id="SSF52096">
    <property type="entry name" value="ClpP/crotonase"/>
    <property type="match status" value="1"/>
</dbReference>
<feature type="chain" id="PRO_5046310473" description="Tail specific protease domain-containing protein" evidence="1">
    <location>
        <begin position="19"/>
        <end position="412"/>
    </location>
</feature>